<dbReference type="Gene3D" id="3.40.50.300">
    <property type="entry name" value="P-loop containing nucleotide triphosphate hydrolases"/>
    <property type="match status" value="2"/>
</dbReference>
<comment type="caution">
    <text evidence="6">The sequence shown here is derived from an EMBL/GenBank/DDBJ whole genome shotgun (WGS) entry which is preliminary data.</text>
</comment>
<name>A0A444I7A7_RHILE</name>
<gene>
    <name evidence="6" type="ORF">EHI47_07300</name>
</gene>
<feature type="domain" description="ABC transporter" evidence="5">
    <location>
        <begin position="4"/>
        <end position="234"/>
    </location>
</feature>
<organism evidence="6 7">
    <name type="scientific">Rhizobium leguminosarum</name>
    <dbReference type="NCBI Taxonomy" id="384"/>
    <lineage>
        <taxon>Bacteria</taxon>
        <taxon>Pseudomonadati</taxon>
        <taxon>Pseudomonadota</taxon>
        <taxon>Alphaproteobacteria</taxon>
        <taxon>Hyphomicrobiales</taxon>
        <taxon>Rhizobiaceae</taxon>
        <taxon>Rhizobium/Agrobacterium group</taxon>
        <taxon>Rhizobium</taxon>
    </lineage>
</organism>
<dbReference type="PANTHER" id="PTHR19211:SF6">
    <property type="entry name" value="BLL7188 PROTEIN"/>
    <property type="match status" value="1"/>
</dbReference>
<dbReference type="InterPro" id="IPR027417">
    <property type="entry name" value="P-loop_NTPase"/>
</dbReference>
<dbReference type="SMART" id="SM00382">
    <property type="entry name" value="AAA"/>
    <property type="match status" value="2"/>
</dbReference>
<dbReference type="CDD" id="cd03221">
    <property type="entry name" value="ABCF_EF-3"/>
    <property type="match status" value="2"/>
</dbReference>
<accession>A0A444I7A7</accession>
<dbReference type="PROSITE" id="PS50893">
    <property type="entry name" value="ABC_TRANSPORTER_2"/>
    <property type="match status" value="2"/>
</dbReference>
<dbReference type="InterPro" id="IPR017871">
    <property type="entry name" value="ABC_transporter-like_CS"/>
</dbReference>
<evidence type="ECO:0000313" key="6">
    <source>
        <dbReference type="EMBL" id="RWX34197.1"/>
    </source>
</evidence>
<dbReference type="InterPro" id="IPR050611">
    <property type="entry name" value="ABCF"/>
</dbReference>
<sequence>MCSITVSRLSWSRPDSVSVFANLDLSFSEERAGLVGRNGVGKTTFLKLIAGRLQPSAGTVSVQGRVAIVKQEIETGTHETIADLFDASEAIAVLRRAESGEASIEELTEADWTAEQRIADALARVGLDAQPNTLLASLSGGQRTRAALAAAISSEPDFLLLDEPTNNLDRDGRRAVIGLLAKWQGGAIVVSHDRELLEHVDAIVELTSFGARRYRGNWSSYRTVKAAELDAAEQELAHARKTVDEINRKAQLVAERRDRRDAAGARKGARGDLPRLLLGQRKSNAEASKGQGVKILERQRGQALDAVVAAKARVEILHPLSVRLPRTGLPAGRPVLALDHVTASYASVLPIIRNFSFSVTGPERVAVIGSNGSGKTTLLKLIAGAISPSNGTVSVSVPFAMLDQSLAMLERDATVLENFMRINPGTTENACRASLAAFAFRADAAIQQVGALSGGQTLRAGLACVLGGLKPPSLLILDEPTNHLDVDSIAAVEHGLLAYDGALLVVSHDETFLANINVGRWLQLGSG</sequence>
<evidence type="ECO:0000256" key="4">
    <source>
        <dbReference type="ARBA" id="ARBA00022840"/>
    </source>
</evidence>
<evidence type="ECO:0000259" key="5">
    <source>
        <dbReference type="PROSITE" id="PS50893"/>
    </source>
</evidence>
<feature type="domain" description="ABC transporter" evidence="5">
    <location>
        <begin position="336"/>
        <end position="525"/>
    </location>
</feature>
<proteinExistence type="inferred from homology"/>
<evidence type="ECO:0000313" key="7">
    <source>
        <dbReference type="Proteomes" id="UP000283817"/>
    </source>
</evidence>
<comment type="similarity">
    <text evidence="1">Belongs to the ABC transporter superfamily.</text>
</comment>
<protein>
    <submittedName>
        <fullName evidence="6">ABC-F family ATP-binding cassette domain-containing protein</fullName>
    </submittedName>
</protein>
<dbReference type="AlphaFoldDB" id="A0A444I7A7"/>
<dbReference type="EMBL" id="SBHX01000017">
    <property type="protein sequence ID" value="RWX34197.1"/>
    <property type="molecule type" value="Genomic_DNA"/>
</dbReference>
<dbReference type="InterPro" id="IPR003593">
    <property type="entry name" value="AAA+_ATPase"/>
</dbReference>
<dbReference type="RefSeq" id="WP_128410132.1">
    <property type="nucleotide sequence ID" value="NZ_SBHX01000017.1"/>
</dbReference>
<dbReference type="InterPro" id="IPR003439">
    <property type="entry name" value="ABC_transporter-like_ATP-bd"/>
</dbReference>
<dbReference type="Proteomes" id="UP000283817">
    <property type="component" value="Unassembled WGS sequence"/>
</dbReference>
<reference evidence="6 7" key="1">
    <citation type="submission" date="2019-01" db="EMBL/GenBank/DDBJ databases">
        <title>RHIZO-ID as a novel technology for direct rhizobia identification.</title>
        <authorList>
            <person name="De Meyer S.E."/>
        </authorList>
    </citation>
    <scope>NUCLEOTIDE SEQUENCE [LARGE SCALE GENOMIC DNA]</scope>
    <source>
        <strain evidence="6 7">WSM448</strain>
    </source>
</reference>
<dbReference type="GO" id="GO:0005524">
    <property type="term" value="F:ATP binding"/>
    <property type="evidence" value="ECO:0007669"/>
    <property type="project" value="UniProtKB-KW"/>
</dbReference>
<evidence type="ECO:0000256" key="1">
    <source>
        <dbReference type="ARBA" id="ARBA00005417"/>
    </source>
</evidence>
<dbReference type="FunFam" id="3.40.50.300:FF:001320">
    <property type="entry name" value="Heme ABC transporter ATP-binding protein"/>
    <property type="match status" value="1"/>
</dbReference>
<dbReference type="PANTHER" id="PTHR19211">
    <property type="entry name" value="ATP-BINDING TRANSPORT PROTEIN-RELATED"/>
    <property type="match status" value="1"/>
</dbReference>
<evidence type="ECO:0000256" key="3">
    <source>
        <dbReference type="ARBA" id="ARBA00022741"/>
    </source>
</evidence>
<keyword evidence="4 6" id="KW-0067">ATP-binding</keyword>
<dbReference type="GO" id="GO:0016887">
    <property type="term" value="F:ATP hydrolysis activity"/>
    <property type="evidence" value="ECO:0007669"/>
    <property type="project" value="InterPro"/>
</dbReference>
<keyword evidence="2" id="KW-0677">Repeat</keyword>
<dbReference type="Pfam" id="PF00005">
    <property type="entry name" value="ABC_tran"/>
    <property type="match status" value="2"/>
</dbReference>
<keyword evidence="3" id="KW-0547">Nucleotide-binding</keyword>
<evidence type="ECO:0000256" key="2">
    <source>
        <dbReference type="ARBA" id="ARBA00022737"/>
    </source>
</evidence>
<dbReference type="PROSITE" id="PS00211">
    <property type="entry name" value="ABC_TRANSPORTER_1"/>
    <property type="match status" value="1"/>
</dbReference>
<dbReference type="SUPFAM" id="SSF52540">
    <property type="entry name" value="P-loop containing nucleoside triphosphate hydrolases"/>
    <property type="match status" value="2"/>
</dbReference>